<comment type="subcellular location">
    <subcellularLocation>
        <location evidence="1">Cell envelope</location>
    </subcellularLocation>
</comment>
<dbReference type="Gene3D" id="1.20.140.10">
    <property type="entry name" value="Butyryl-CoA Dehydrogenase, subunit A, domain 3"/>
    <property type="match status" value="1"/>
</dbReference>
<dbReference type="AlphaFoldDB" id="A0A5B3FQL6"/>
<gene>
    <name evidence="12" type="ORF">F2Y13_16015</name>
</gene>
<evidence type="ECO:0000256" key="6">
    <source>
        <dbReference type="ARBA" id="ARBA00022729"/>
    </source>
</evidence>
<keyword evidence="6 11" id="KW-0732">Signal</keyword>
<evidence type="ECO:0000256" key="5">
    <source>
        <dbReference type="ARBA" id="ARBA00022723"/>
    </source>
</evidence>
<dbReference type="EC" id="1.7.2.2" evidence="3"/>
<dbReference type="InterPro" id="IPR036280">
    <property type="entry name" value="Multihaem_cyt_sf"/>
</dbReference>
<keyword evidence="4" id="KW-0349">Heme</keyword>
<comment type="caution">
    <text evidence="12">The sequence shown here is derived from an EMBL/GenBank/DDBJ whole genome shotgun (WGS) entry which is preliminary data.</text>
</comment>
<protein>
    <recommendedName>
        <fullName evidence="3">nitrite reductase (cytochrome; ammonia-forming)</fullName>
        <ecNumber evidence="3">1.7.2.2</ecNumber>
    </recommendedName>
</protein>
<keyword evidence="9" id="KW-0408">Iron</keyword>
<sequence>MKFSLPKEQNMKPITSFLLCAALGAAITTVSAQDADLASADSSNFKDKYPFQYERWTASKADTVTGDMIEAYPALAILRAGTGGPAGPRLLKLRGHYYSYLDFATMQDSGIPSGGKNDNTSARCLVCHSTLSAAIQDRDGEKVLLSSKWSKYGKDGFHPVGCINCHVPKTMQLRVQPAWLNKMLVKAGKPVFEKAGNDRFSLICAQCHYEGYTKTDTEALPDNPNAKVINSFTAWKNGLDLASQEAYLNDGKNFENNKPHVDLIHPLSKAPIIWSIHPDFEVFKTGVHGKNGVQCTSCHMPKVTEKGIKLTDHKIGNPLNNVQSTCGQCHGTKAETMAAIVKERKQRAETLRVNSMNNLAAAHLEAKKAWEVGASQEEMKPVLAEIRSSYWYWNSLARAAYMHNPDETFAGFARANDSAQKARLLLKDILVKHGVTNYQVPEFDTKEKALALLDLPQRDTFIKEKCNSIEKDFAEWRKTPGFKEPQMPANIESWYERECKK</sequence>
<evidence type="ECO:0000256" key="1">
    <source>
        <dbReference type="ARBA" id="ARBA00004196"/>
    </source>
</evidence>
<accession>A0A5B3FQL6</accession>
<comment type="similarity">
    <text evidence="2">Belongs to the cytochrome c-552 family.</text>
</comment>
<dbReference type="GO" id="GO:0046872">
    <property type="term" value="F:metal ion binding"/>
    <property type="evidence" value="ECO:0007669"/>
    <property type="project" value="UniProtKB-KW"/>
</dbReference>
<organism evidence="12 13">
    <name type="scientific">Alistipes shahii</name>
    <dbReference type="NCBI Taxonomy" id="328814"/>
    <lineage>
        <taxon>Bacteria</taxon>
        <taxon>Pseudomonadati</taxon>
        <taxon>Bacteroidota</taxon>
        <taxon>Bacteroidia</taxon>
        <taxon>Bacteroidales</taxon>
        <taxon>Rikenellaceae</taxon>
        <taxon>Alistipes</taxon>
    </lineage>
</organism>
<dbReference type="PANTHER" id="PTHR30633:SF0">
    <property type="entry name" value="CYTOCHROME C-552"/>
    <property type="match status" value="1"/>
</dbReference>
<dbReference type="PANTHER" id="PTHR30633">
    <property type="entry name" value="CYTOCHROME C-552 RESPIRATORY NITRITE REDUCTASE"/>
    <property type="match status" value="1"/>
</dbReference>
<dbReference type="GO" id="GO:0020037">
    <property type="term" value="F:heme binding"/>
    <property type="evidence" value="ECO:0007669"/>
    <property type="project" value="TreeGrafter"/>
</dbReference>
<dbReference type="InterPro" id="IPR003321">
    <property type="entry name" value="Cyt_c552"/>
</dbReference>
<keyword evidence="8" id="KW-0560">Oxidoreductase</keyword>
<feature type="chain" id="PRO_5022802471" description="nitrite reductase (cytochrome; ammonia-forming)" evidence="11">
    <location>
        <begin position="33"/>
        <end position="501"/>
    </location>
</feature>
<evidence type="ECO:0000256" key="10">
    <source>
        <dbReference type="ARBA" id="ARBA00049131"/>
    </source>
</evidence>
<reference evidence="12 13" key="1">
    <citation type="journal article" date="2019" name="Nat. Med.">
        <title>A library of human gut bacterial isolates paired with longitudinal multiomics data enables mechanistic microbiome research.</title>
        <authorList>
            <person name="Poyet M."/>
            <person name="Groussin M."/>
            <person name="Gibbons S.M."/>
            <person name="Avila-Pacheco J."/>
            <person name="Jiang X."/>
            <person name="Kearney S.M."/>
            <person name="Perrotta A.R."/>
            <person name="Berdy B."/>
            <person name="Zhao S."/>
            <person name="Lieberman T.D."/>
            <person name="Swanson P.K."/>
            <person name="Smith M."/>
            <person name="Roesemann S."/>
            <person name="Alexander J.E."/>
            <person name="Rich S.A."/>
            <person name="Livny J."/>
            <person name="Vlamakis H."/>
            <person name="Clish C."/>
            <person name="Bullock K."/>
            <person name="Deik A."/>
            <person name="Scott J."/>
            <person name="Pierce K.A."/>
            <person name="Xavier R.J."/>
            <person name="Alm E.J."/>
        </authorList>
    </citation>
    <scope>NUCLEOTIDE SEQUENCE [LARGE SCALE GENOMIC DNA]</scope>
    <source>
        <strain evidence="12 13">BIOML-A2</strain>
    </source>
</reference>
<dbReference type="GO" id="GO:0030288">
    <property type="term" value="C:outer membrane-bounded periplasmic space"/>
    <property type="evidence" value="ECO:0007669"/>
    <property type="project" value="TreeGrafter"/>
</dbReference>
<dbReference type="SUPFAM" id="SSF48695">
    <property type="entry name" value="Multiheme cytochromes"/>
    <property type="match status" value="1"/>
</dbReference>
<dbReference type="GO" id="GO:0019645">
    <property type="term" value="P:anaerobic electron transport chain"/>
    <property type="evidence" value="ECO:0007669"/>
    <property type="project" value="TreeGrafter"/>
</dbReference>
<dbReference type="Gene3D" id="1.10.1130.10">
    <property type="entry name" value="Flavocytochrome C3, Chain A"/>
    <property type="match status" value="1"/>
</dbReference>
<keyword evidence="7" id="KW-0106">Calcium</keyword>
<dbReference type="EMBL" id="VVXK01000058">
    <property type="protein sequence ID" value="KAA2363414.1"/>
    <property type="molecule type" value="Genomic_DNA"/>
</dbReference>
<proteinExistence type="inferred from homology"/>
<feature type="signal peptide" evidence="11">
    <location>
        <begin position="1"/>
        <end position="32"/>
    </location>
</feature>
<evidence type="ECO:0000256" key="9">
    <source>
        <dbReference type="ARBA" id="ARBA00023004"/>
    </source>
</evidence>
<comment type="catalytic activity">
    <reaction evidence="10">
        <text>6 Fe(III)-[cytochrome c] + NH4(+) + 2 H2O = 6 Fe(II)-[cytochrome c] + nitrite + 8 H(+)</text>
        <dbReference type="Rhea" id="RHEA:13089"/>
        <dbReference type="Rhea" id="RHEA-COMP:10350"/>
        <dbReference type="Rhea" id="RHEA-COMP:14399"/>
        <dbReference type="ChEBI" id="CHEBI:15377"/>
        <dbReference type="ChEBI" id="CHEBI:15378"/>
        <dbReference type="ChEBI" id="CHEBI:16301"/>
        <dbReference type="ChEBI" id="CHEBI:28938"/>
        <dbReference type="ChEBI" id="CHEBI:29033"/>
        <dbReference type="ChEBI" id="CHEBI:29034"/>
        <dbReference type="EC" id="1.7.2.2"/>
    </reaction>
</comment>
<evidence type="ECO:0000256" key="4">
    <source>
        <dbReference type="ARBA" id="ARBA00022617"/>
    </source>
</evidence>
<evidence type="ECO:0000313" key="13">
    <source>
        <dbReference type="Proteomes" id="UP000323567"/>
    </source>
</evidence>
<evidence type="ECO:0000313" key="12">
    <source>
        <dbReference type="EMBL" id="KAA2363414.1"/>
    </source>
</evidence>
<keyword evidence="5" id="KW-0479">Metal-binding</keyword>
<dbReference type="Pfam" id="PF02335">
    <property type="entry name" value="Cytochrom_C552"/>
    <property type="match status" value="1"/>
</dbReference>
<evidence type="ECO:0000256" key="2">
    <source>
        <dbReference type="ARBA" id="ARBA00009288"/>
    </source>
</evidence>
<evidence type="ECO:0000256" key="3">
    <source>
        <dbReference type="ARBA" id="ARBA00011887"/>
    </source>
</evidence>
<evidence type="ECO:0000256" key="7">
    <source>
        <dbReference type="ARBA" id="ARBA00022837"/>
    </source>
</evidence>
<evidence type="ECO:0000256" key="8">
    <source>
        <dbReference type="ARBA" id="ARBA00023002"/>
    </source>
</evidence>
<dbReference type="Proteomes" id="UP000323567">
    <property type="component" value="Unassembled WGS sequence"/>
</dbReference>
<name>A0A5B3FQL6_9BACT</name>
<evidence type="ECO:0000256" key="11">
    <source>
        <dbReference type="SAM" id="SignalP"/>
    </source>
</evidence>
<dbReference type="GO" id="GO:0042279">
    <property type="term" value="F:nitrite reductase (cytochrome, ammonia-forming) activity"/>
    <property type="evidence" value="ECO:0007669"/>
    <property type="project" value="UniProtKB-EC"/>
</dbReference>